<keyword evidence="1" id="KW-0732">Signal</keyword>
<evidence type="ECO:0000313" key="2">
    <source>
        <dbReference type="EMBL" id="JAH83645.1"/>
    </source>
</evidence>
<dbReference type="EMBL" id="GBXM01024932">
    <property type="protein sequence ID" value="JAH83645.1"/>
    <property type="molecule type" value="Transcribed_RNA"/>
</dbReference>
<evidence type="ECO:0000256" key="1">
    <source>
        <dbReference type="SAM" id="SignalP"/>
    </source>
</evidence>
<name>A0A0E9W252_ANGAN</name>
<organism evidence="2">
    <name type="scientific">Anguilla anguilla</name>
    <name type="common">European freshwater eel</name>
    <name type="synonym">Muraena anguilla</name>
    <dbReference type="NCBI Taxonomy" id="7936"/>
    <lineage>
        <taxon>Eukaryota</taxon>
        <taxon>Metazoa</taxon>
        <taxon>Chordata</taxon>
        <taxon>Craniata</taxon>
        <taxon>Vertebrata</taxon>
        <taxon>Euteleostomi</taxon>
        <taxon>Actinopterygii</taxon>
        <taxon>Neopterygii</taxon>
        <taxon>Teleostei</taxon>
        <taxon>Anguilliformes</taxon>
        <taxon>Anguillidae</taxon>
        <taxon>Anguilla</taxon>
    </lineage>
</organism>
<sequence>MWCVCVYIFCLFSVCVCELGRGWVAGSDITLSEGVKGILREQFG</sequence>
<dbReference type="AlphaFoldDB" id="A0A0E9W252"/>
<protein>
    <submittedName>
        <fullName evidence="2">Uncharacterized protein</fullName>
    </submittedName>
</protein>
<feature type="signal peptide" evidence="1">
    <location>
        <begin position="1"/>
        <end position="17"/>
    </location>
</feature>
<reference evidence="2" key="1">
    <citation type="submission" date="2014-11" db="EMBL/GenBank/DDBJ databases">
        <authorList>
            <person name="Amaro Gonzalez C."/>
        </authorList>
    </citation>
    <scope>NUCLEOTIDE SEQUENCE</scope>
</reference>
<proteinExistence type="predicted"/>
<reference evidence="2" key="2">
    <citation type="journal article" date="2015" name="Fish Shellfish Immunol.">
        <title>Early steps in the European eel (Anguilla anguilla)-Vibrio vulnificus interaction in the gills: Role of the RtxA13 toxin.</title>
        <authorList>
            <person name="Callol A."/>
            <person name="Pajuelo D."/>
            <person name="Ebbesson L."/>
            <person name="Teles M."/>
            <person name="MacKenzie S."/>
            <person name="Amaro C."/>
        </authorList>
    </citation>
    <scope>NUCLEOTIDE SEQUENCE</scope>
</reference>
<feature type="chain" id="PRO_5002434350" evidence="1">
    <location>
        <begin position="18"/>
        <end position="44"/>
    </location>
</feature>
<accession>A0A0E9W252</accession>